<keyword evidence="1" id="KW-1133">Transmembrane helix</keyword>
<gene>
    <name evidence="2" type="ORF">BDV38DRAFT_246116</name>
</gene>
<reference evidence="2 3" key="1">
    <citation type="submission" date="2019-04" db="EMBL/GenBank/DDBJ databases">
        <title>Friends and foes A comparative genomics study of 23 Aspergillus species from section Flavi.</title>
        <authorList>
            <consortium name="DOE Joint Genome Institute"/>
            <person name="Kjaerbolling I."/>
            <person name="Vesth T."/>
            <person name="Frisvad J.C."/>
            <person name="Nybo J.L."/>
            <person name="Theobald S."/>
            <person name="Kildgaard S."/>
            <person name="Isbrandt T."/>
            <person name="Kuo A."/>
            <person name="Sato A."/>
            <person name="Lyhne E.K."/>
            <person name="Kogle M.E."/>
            <person name="Wiebenga A."/>
            <person name="Kun R.S."/>
            <person name="Lubbers R.J."/>
            <person name="Makela M.R."/>
            <person name="Barry K."/>
            <person name="Chovatia M."/>
            <person name="Clum A."/>
            <person name="Daum C."/>
            <person name="Haridas S."/>
            <person name="He G."/>
            <person name="LaButti K."/>
            <person name="Lipzen A."/>
            <person name="Mondo S."/>
            <person name="Riley R."/>
            <person name="Salamov A."/>
            <person name="Simmons B.A."/>
            <person name="Magnuson J.K."/>
            <person name="Henrissat B."/>
            <person name="Mortensen U.H."/>
            <person name="Larsen T.O."/>
            <person name="Devries R.P."/>
            <person name="Grigoriev I.V."/>
            <person name="Machida M."/>
            <person name="Baker S.E."/>
            <person name="Andersen M.R."/>
        </authorList>
    </citation>
    <scope>NUCLEOTIDE SEQUENCE [LARGE SCALE GENOMIC DNA]</scope>
    <source>
        <strain evidence="2 3">CBS 117625</strain>
    </source>
</reference>
<feature type="transmembrane region" description="Helical" evidence="1">
    <location>
        <begin position="6"/>
        <end position="25"/>
    </location>
</feature>
<accession>A0A5N6SX66</accession>
<organism evidence="2 3">
    <name type="scientific">Aspergillus pseudotamarii</name>
    <dbReference type="NCBI Taxonomy" id="132259"/>
    <lineage>
        <taxon>Eukaryota</taxon>
        <taxon>Fungi</taxon>
        <taxon>Dikarya</taxon>
        <taxon>Ascomycota</taxon>
        <taxon>Pezizomycotina</taxon>
        <taxon>Eurotiomycetes</taxon>
        <taxon>Eurotiomycetidae</taxon>
        <taxon>Eurotiales</taxon>
        <taxon>Aspergillaceae</taxon>
        <taxon>Aspergillus</taxon>
        <taxon>Aspergillus subgen. Circumdati</taxon>
    </lineage>
</organism>
<keyword evidence="1" id="KW-0812">Transmembrane</keyword>
<proteinExistence type="predicted"/>
<dbReference type="EMBL" id="ML743575">
    <property type="protein sequence ID" value="KAE8137724.1"/>
    <property type="molecule type" value="Genomic_DNA"/>
</dbReference>
<evidence type="ECO:0000313" key="3">
    <source>
        <dbReference type="Proteomes" id="UP000325672"/>
    </source>
</evidence>
<name>A0A5N6SX66_ASPPS</name>
<sequence length="86" mass="10074">MVLNGPRWVLWGVSSFFFLFPSLYLDFLRGARTRSGPFFFVHRALLQGRHEPRRSLHCFSGSFLFSVSLIIDGLRVWRRPTVLCKN</sequence>
<evidence type="ECO:0000313" key="2">
    <source>
        <dbReference type="EMBL" id="KAE8137724.1"/>
    </source>
</evidence>
<dbReference type="RefSeq" id="XP_031913787.1">
    <property type="nucleotide sequence ID" value="XM_032054508.1"/>
</dbReference>
<protein>
    <submittedName>
        <fullName evidence="2">Uncharacterized protein</fullName>
    </submittedName>
</protein>
<keyword evidence="3" id="KW-1185">Reference proteome</keyword>
<evidence type="ECO:0000256" key="1">
    <source>
        <dbReference type="SAM" id="Phobius"/>
    </source>
</evidence>
<dbReference type="Proteomes" id="UP000325672">
    <property type="component" value="Unassembled WGS sequence"/>
</dbReference>
<keyword evidence="1" id="KW-0472">Membrane</keyword>
<dbReference type="GeneID" id="43638718"/>
<dbReference type="AlphaFoldDB" id="A0A5N6SX66"/>